<dbReference type="EMBL" id="BMFJ01000001">
    <property type="protein sequence ID" value="GGE36489.1"/>
    <property type="molecule type" value="Genomic_DNA"/>
</dbReference>
<organism evidence="1 2">
    <name type="scientific">Primorskyibacter flagellatus</name>
    <dbReference type="NCBI Taxonomy" id="1387277"/>
    <lineage>
        <taxon>Bacteria</taxon>
        <taxon>Pseudomonadati</taxon>
        <taxon>Pseudomonadota</taxon>
        <taxon>Alphaproteobacteria</taxon>
        <taxon>Rhodobacterales</taxon>
        <taxon>Roseobacteraceae</taxon>
        <taxon>Primorskyibacter</taxon>
    </lineage>
</organism>
<evidence type="ECO:0000313" key="2">
    <source>
        <dbReference type="Proteomes" id="UP000612855"/>
    </source>
</evidence>
<dbReference type="Proteomes" id="UP000612855">
    <property type="component" value="Unassembled WGS sequence"/>
</dbReference>
<proteinExistence type="predicted"/>
<comment type="caution">
    <text evidence="1">The sequence shown here is derived from an EMBL/GenBank/DDBJ whole genome shotgun (WGS) entry which is preliminary data.</text>
</comment>
<dbReference type="AlphaFoldDB" id="A0A917AAA3"/>
<name>A0A917AAA3_9RHOB</name>
<gene>
    <name evidence="1" type="ORF">GCM10011360_25340</name>
</gene>
<protein>
    <submittedName>
        <fullName evidence="1">Uncharacterized protein</fullName>
    </submittedName>
</protein>
<accession>A0A917AAA3</accession>
<sequence>MDDVVITQTRKKANASYSLSAHTVVTELAETLRGCEEVIEDAARDFAFDRPRDLW</sequence>
<evidence type="ECO:0000313" key="1">
    <source>
        <dbReference type="EMBL" id="GGE36489.1"/>
    </source>
</evidence>
<keyword evidence="2" id="KW-1185">Reference proteome</keyword>
<reference evidence="2" key="1">
    <citation type="journal article" date="2019" name="Int. J. Syst. Evol. Microbiol.">
        <title>The Global Catalogue of Microorganisms (GCM) 10K type strain sequencing project: providing services to taxonomists for standard genome sequencing and annotation.</title>
        <authorList>
            <consortium name="The Broad Institute Genomics Platform"/>
            <consortium name="The Broad Institute Genome Sequencing Center for Infectious Disease"/>
            <person name="Wu L."/>
            <person name="Ma J."/>
        </authorList>
    </citation>
    <scope>NUCLEOTIDE SEQUENCE [LARGE SCALE GENOMIC DNA]</scope>
    <source>
        <strain evidence="2">CGMCC 1.12664</strain>
    </source>
</reference>